<feature type="region of interest" description="Disordered" evidence="1">
    <location>
        <begin position="253"/>
        <end position="273"/>
    </location>
</feature>
<gene>
    <name evidence="2" type="ORF">ECRASSUSDP1_LOCUS10678</name>
</gene>
<feature type="region of interest" description="Disordered" evidence="1">
    <location>
        <begin position="35"/>
        <end position="126"/>
    </location>
</feature>
<name>A0AAD1UQ85_EUPCR</name>
<feature type="compositionally biased region" description="Basic and acidic residues" evidence="1">
    <location>
        <begin position="258"/>
        <end position="273"/>
    </location>
</feature>
<feature type="compositionally biased region" description="Basic and acidic residues" evidence="1">
    <location>
        <begin position="113"/>
        <end position="126"/>
    </location>
</feature>
<evidence type="ECO:0000313" key="3">
    <source>
        <dbReference type="Proteomes" id="UP001295684"/>
    </source>
</evidence>
<comment type="caution">
    <text evidence="2">The sequence shown here is derived from an EMBL/GenBank/DDBJ whole genome shotgun (WGS) entry which is preliminary data.</text>
</comment>
<accession>A0AAD1UQ85</accession>
<reference evidence="2" key="1">
    <citation type="submission" date="2023-07" db="EMBL/GenBank/DDBJ databases">
        <authorList>
            <consortium name="AG Swart"/>
            <person name="Singh M."/>
            <person name="Singh A."/>
            <person name="Seah K."/>
            <person name="Emmerich C."/>
        </authorList>
    </citation>
    <scope>NUCLEOTIDE SEQUENCE</scope>
    <source>
        <strain evidence="2">DP1</strain>
    </source>
</reference>
<feature type="compositionally biased region" description="Polar residues" evidence="1">
    <location>
        <begin position="70"/>
        <end position="92"/>
    </location>
</feature>
<evidence type="ECO:0000313" key="2">
    <source>
        <dbReference type="EMBL" id="CAI2369379.1"/>
    </source>
</evidence>
<organism evidence="2 3">
    <name type="scientific">Euplotes crassus</name>
    <dbReference type="NCBI Taxonomy" id="5936"/>
    <lineage>
        <taxon>Eukaryota</taxon>
        <taxon>Sar</taxon>
        <taxon>Alveolata</taxon>
        <taxon>Ciliophora</taxon>
        <taxon>Intramacronucleata</taxon>
        <taxon>Spirotrichea</taxon>
        <taxon>Hypotrichia</taxon>
        <taxon>Euplotida</taxon>
        <taxon>Euplotidae</taxon>
        <taxon>Moneuplotes</taxon>
    </lineage>
</organism>
<dbReference type="EMBL" id="CAMPGE010010532">
    <property type="protein sequence ID" value="CAI2369379.1"/>
    <property type="molecule type" value="Genomic_DNA"/>
</dbReference>
<protein>
    <submittedName>
        <fullName evidence="2">Uncharacterized protein</fullName>
    </submittedName>
</protein>
<dbReference type="Proteomes" id="UP001295684">
    <property type="component" value="Unassembled WGS sequence"/>
</dbReference>
<proteinExistence type="predicted"/>
<feature type="compositionally biased region" description="Basic and acidic residues" evidence="1">
    <location>
        <begin position="37"/>
        <end position="57"/>
    </location>
</feature>
<dbReference type="AlphaFoldDB" id="A0AAD1UQ85"/>
<evidence type="ECO:0000256" key="1">
    <source>
        <dbReference type="SAM" id="MobiDB-lite"/>
    </source>
</evidence>
<sequence>MPEGININAFKREQTPQLEMKEVFESVLPEDLVVPNNEERKSEVKDQLVEPEIVSRTDDDESIIPMDPSIGSNMYSKSRTTKTSGNQYSCPDSQVIIIRNQSGTGLSSEGVEPEGRREEETEGQLEKLKERIEALEKEKDELVQMNKAKQKIIENSLWKWDHFKQEVQGLDKKYHTEEEMKEDGIEEEFEIINYNNPTDEEEKSSTSQSLILSENSPSNIVYLIDKYDHDFDELKSEAAKLMYFSHSIQKTSSIGSEEISRQSKEKRVQFSNA</sequence>
<keyword evidence="3" id="KW-1185">Reference proteome</keyword>